<organism evidence="1 2">
    <name type="scientific">Colwellia psychrerythraea (strain 34H / ATCC BAA-681)</name>
    <name type="common">Vibrio psychroerythus</name>
    <dbReference type="NCBI Taxonomy" id="167879"/>
    <lineage>
        <taxon>Bacteria</taxon>
        <taxon>Pseudomonadati</taxon>
        <taxon>Pseudomonadota</taxon>
        <taxon>Gammaproteobacteria</taxon>
        <taxon>Alteromonadales</taxon>
        <taxon>Colwelliaceae</taxon>
        <taxon>Colwellia</taxon>
    </lineage>
</organism>
<dbReference type="AlphaFoldDB" id="Q47ZV4"/>
<reference evidence="1" key="1">
    <citation type="journal article" date="2005" name="Proc. Natl. Acad. Sci. U.S.A.">
        <title>The psychrophilic lifestyle as revealed by the genome sequence of Colwellia psychrerythraea 34H through genomic and proteomic analyses.</title>
        <authorList>
            <person name="Methe B.A."/>
            <person name="Nelson K.E."/>
            <person name="Deming J.W."/>
            <person name="Momen B."/>
            <person name="Melamud E."/>
            <person name="Zhang X."/>
            <person name="Moult J."/>
            <person name="Madupu R."/>
            <person name="Nelson W.C."/>
            <person name="Dodson R.J."/>
            <person name="Brinkac L.M."/>
            <person name="Daugherty S.C."/>
            <person name="Durkin A.S."/>
            <person name="DeBoy R.T."/>
            <person name="Kolonay J.F."/>
            <person name="Sullivan S.A."/>
            <person name="Zhou L."/>
            <person name="Davidsen T.M."/>
            <person name="Wu M."/>
            <person name="Huston A.L."/>
            <person name="Lewis M."/>
            <person name="Weaver B."/>
            <person name="Weidman J.F."/>
            <person name="Khouri H."/>
            <person name="Utterback T.R."/>
            <person name="Feldblyum T.V."/>
            <person name="Fraser C.M."/>
        </authorList>
    </citation>
    <scope>NUCLEOTIDE SEQUENCE [LARGE SCALE GENOMIC DNA]</scope>
    <source>
        <strain evidence="1">34H</strain>
    </source>
</reference>
<dbReference type="HOGENOM" id="CLU_3307984_0_0_6"/>
<dbReference type="EMBL" id="CP000083">
    <property type="protein sequence ID" value="AAZ26098.1"/>
    <property type="molecule type" value="Genomic_DNA"/>
</dbReference>
<name>Q47ZV4_COLP3</name>
<proteinExistence type="predicted"/>
<dbReference type="KEGG" id="cps:CPS_2965"/>
<sequence>MKLTSALRTEESLATVNFERVLYSLLIRKLTFQAKNGRW</sequence>
<dbReference type="Proteomes" id="UP000000547">
    <property type="component" value="Chromosome"/>
</dbReference>
<protein>
    <submittedName>
        <fullName evidence="1">Uncharacterized protein</fullName>
    </submittedName>
</protein>
<evidence type="ECO:0000313" key="1">
    <source>
        <dbReference type="EMBL" id="AAZ26098.1"/>
    </source>
</evidence>
<gene>
    <name evidence="1" type="ordered locus">CPS_2965</name>
</gene>
<evidence type="ECO:0000313" key="2">
    <source>
        <dbReference type="Proteomes" id="UP000000547"/>
    </source>
</evidence>
<accession>Q47ZV4</accession>